<keyword evidence="4" id="KW-1185">Reference proteome</keyword>
<evidence type="ECO:0008006" key="5">
    <source>
        <dbReference type="Google" id="ProtNLM"/>
    </source>
</evidence>
<dbReference type="OrthoDB" id="49511at2759"/>
<comment type="caution">
    <text evidence="3">The sequence shown here is derived from an EMBL/GenBank/DDBJ whole genome shotgun (WGS) entry which is preliminary data.</text>
</comment>
<evidence type="ECO:0000259" key="2">
    <source>
        <dbReference type="Pfam" id="PF24181"/>
    </source>
</evidence>
<protein>
    <recommendedName>
        <fullName evidence="5">TELO2-interacting protein 1</fullName>
    </recommendedName>
</protein>
<proteinExistence type="predicted"/>
<feature type="domain" description="TTI1 N-terminal TPR" evidence="1">
    <location>
        <begin position="239"/>
        <end position="501"/>
    </location>
</feature>
<sequence>MGETDIITGGFLDEEEVQEREGEDARRGSVFSQLKPHCVELLELVQNPSRNSSAISDMLQFLRNSSPSALQPFFDYTLFPLLLLLDAAIDCRSPQKVDTEEKFVMPDALRVPQKVTDHVAEGVLQCLEELLKKCQFRSVNQIEWAGFGSLEGFLVPSPLPLHLFKPRMVVVLKKLTDGALLSPSEASEEFREGVIKCFRALLLSLLPCSDKSCSCKQSIGLPTLIESGSMETLNYHSESGECLLSFLQSEAASPAVGHWLSLLLKAADTEAARGHRGSANLRIEAFTTLRVLVAKVGSADVLAFFLPGVVSQFAKVLHASKTMMSGAAGSVEAINQAIRGLGEYLTIVLEDDVNLYSLDMPVDSITNFNSSKYKSTQSVLEELRSLPNKAQGKSEMVAEDSSDKAIIIVTPESGFKDVRSTDSGKGIRSLRVNRTKEWIEKTAAHVNKLLGVTFPNICVHPANKVREGLLAAIRRLLSKCSHTLKDSRQMLLECLCVLVVDASEEVSASAQEFLDYLFSLSGKIHFEDDIAEIFSRLIEKLPKVVLGREESLALSHAQQLLVVMYYSGPQLVVDQLLRSPVVAARFLDVFAVCLSHNSLFTGSLDKLILARRSSVAYLPSISELTAGTNFTSNYLTIMSEGSPKNLTQIGIQDKDVERALENVQKSFQLPRMPPWFVYLGSPKLYEALAGILRLVGLSLIADLRSEGRLSIITDIPLGYLRKLISEIRVREYNNEGWQAWYNRIGSGQLLRQASTAVCILNEMIFGLSDKAVDIFTRMFQKPREKGEEVQEFDKGPACGQHYKLECSFSNQSIWKACWDKGVRSHLIDCVGRILHEYLSPEVWDLPIEHKFSLTHPDGESEDISLHFFRDTAMLQQEIYIIVFHKQVIIEGIGIFNICLGRDFVSSGFLQSSLYLLLENLISSNFEVRSAADAVLHVLSATSSYPTVGHLVLGNADFVIDSICRQLRHLELNPHVPNVLAAMLSYIGVAQKILPLLEEPMRSVSLELEVLGRHQHPDLTVPFLKAVAEIAKASKHEACSLPTQAESYFVHVMSVVSEVEKKARIGSDQRSKSSSDAKWGSHVKDIGPAWIKRTNLYEERTQAACSYLNNIVNIEHWESISFKLNELKRYRRTVGAIAGSCMIAATPLLASMKQAACLVALDIIEDCLTALAKVEEAYKHEKQTKEAIEEMIQRCSLYQIQDTLDAGDEGTDENRLLPAMNKIWPFLVVCIRNRNTVAVRRCLGVVSNAVQICGGDFFSRRFHTDGPHIWRILSTSPFQRKPHLKEERTPLQLPYRIASISSEDLVAEGTNLKVQVAVLNMIAELSKNKRSASALEVVFKKVSGMVVGIACSGIVGLQDASVNALLGLASIDPDLVWVLLADVYYSMKKKDTPSPPIPDLPEISQILPPPSSPKEFLYVQYGGQTYGFDIDFSSVETVFRKLHSQVFTDQMYR</sequence>
<evidence type="ECO:0000313" key="3">
    <source>
        <dbReference type="EMBL" id="KAB1216918.1"/>
    </source>
</evidence>
<dbReference type="GO" id="GO:0005737">
    <property type="term" value="C:cytoplasm"/>
    <property type="evidence" value="ECO:0007669"/>
    <property type="project" value="TreeGrafter"/>
</dbReference>
<name>A0A6A1VZD7_9ROSI</name>
<gene>
    <name evidence="3" type="ORF">CJ030_MR4G016069</name>
</gene>
<reference evidence="3 4" key="1">
    <citation type="journal article" date="2019" name="Plant Biotechnol. J.">
        <title>The red bayberry genome and genetic basis of sex determination.</title>
        <authorList>
            <person name="Jia H.M."/>
            <person name="Jia H.J."/>
            <person name="Cai Q.L."/>
            <person name="Wang Y."/>
            <person name="Zhao H.B."/>
            <person name="Yang W.F."/>
            <person name="Wang G.Y."/>
            <person name="Li Y.H."/>
            <person name="Zhan D.L."/>
            <person name="Shen Y.T."/>
            <person name="Niu Q.F."/>
            <person name="Chang L."/>
            <person name="Qiu J."/>
            <person name="Zhao L."/>
            <person name="Xie H.B."/>
            <person name="Fu W.Y."/>
            <person name="Jin J."/>
            <person name="Li X.W."/>
            <person name="Jiao Y."/>
            <person name="Zhou C.C."/>
            <person name="Tu T."/>
            <person name="Chai C.Y."/>
            <person name="Gao J.L."/>
            <person name="Fan L.J."/>
            <person name="van de Weg E."/>
            <person name="Wang J.Y."/>
            <person name="Gao Z.S."/>
        </authorList>
    </citation>
    <scope>NUCLEOTIDE SEQUENCE [LARGE SCALE GENOMIC DNA]</scope>
    <source>
        <tissue evidence="3">Leaves</tissue>
    </source>
</reference>
<dbReference type="Pfam" id="PF21547">
    <property type="entry name" value="TTI1"/>
    <property type="match status" value="1"/>
</dbReference>
<dbReference type="SUPFAM" id="SSF48371">
    <property type="entry name" value="ARM repeat"/>
    <property type="match status" value="2"/>
</dbReference>
<accession>A0A6A1VZD7</accession>
<dbReference type="Pfam" id="PF24181">
    <property type="entry name" value="TPR_TTI1_C"/>
    <property type="match status" value="1"/>
</dbReference>
<dbReference type="Pfam" id="PF24173">
    <property type="entry name" value="TPR_TTI1_N"/>
    <property type="match status" value="1"/>
</dbReference>
<dbReference type="PANTHER" id="PTHR18460">
    <property type="entry name" value="TEL2 INTERACTING PROTEIN 1 TTI1 FAMILY MEMBER"/>
    <property type="match status" value="1"/>
</dbReference>
<dbReference type="InterPro" id="IPR016024">
    <property type="entry name" value="ARM-type_fold"/>
</dbReference>
<dbReference type="InterPro" id="IPR049362">
    <property type="entry name" value="TTI1_rpt"/>
</dbReference>
<dbReference type="InterPro" id="IPR057566">
    <property type="entry name" value="TPR_TTI1_N"/>
</dbReference>
<dbReference type="Proteomes" id="UP000516437">
    <property type="component" value="Chromosome 4"/>
</dbReference>
<evidence type="ECO:0000259" key="1">
    <source>
        <dbReference type="Pfam" id="PF24173"/>
    </source>
</evidence>
<dbReference type="InterPro" id="IPR057567">
    <property type="entry name" value="TPR_TTI1_C"/>
</dbReference>
<dbReference type="EMBL" id="RXIC02000022">
    <property type="protein sequence ID" value="KAB1216918.1"/>
    <property type="molecule type" value="Genomic_DNA"/>
</dbReference>
<dbReference type="PANTHER" id="PTHR18460:SF3">
    <property type="entry name" value="TELO2-INTERACTING PROTEIN 1 HOMOLOG"/>
    <property type="match status" value="1"/>
</dbReference>
<organism evidence="3 4">
    <name type="scientific">Morella rubra</name>
    <name type="common">Chinese bayberry</name>
    <dbReference type="NCBI Taxonomy" id="262757"/>
    <lineage>
        <taxon>Eukaryota</taxon>
        <taxon>Viridiplantae</taxon>
        <taxon>Streptophyta</taxon>
        <taxon>Embryophyta</taxon>
        <taxon>Tracheophyta</taxon>
        <taxon>Spermatophyta</taxon>
        <taxon>Magnoliopsida</taxon>
        <taxon>eudicotyledons</taxon>
        <taxon>Gunneridae</taxon>
        <taxon>Pentapetalae</taxon>
        <taxon>rosids</taxon>
        <taxon>fabids</taxon>
        <taxon>Fagales</taxon>
        <taxon>Myricaceae</taxon>
        <taxon>Morella</taxon>
    </lineage>
</organism>
<evidence type="ECO:0000313" key="4">
    <source>
        <dbReference type="Proteomes" id="UP000516437"/>
    </source>
</evidence>
<dbReference type="InterPro" id="IPR052587">
    <property type="entry name" value="TELO2-interacting_protein_1"/>
</dbReference>
<feature type="domain" description="TTI1 C-terminal TPR" evidence="2">
    <location>
        <begin position="1145"/>
        <end position="1376"/>
    </location>
</feature>